<organism evidence="1 3">
    <name type="scientific">Auxenochlorella protothecoides</name>
    <name type="common">Green microalga</name>
    <name type="synonym">Chlorella protothecoides</name>
    <dbReference type="NCBI Taxonomy" id="3075"/>
    <lineage>
        <taxon>Eukaryota</taxon>
        <taxon>Viridiplantae</taxon>
        <taxon>Chlorophyta</taxon>
        <taxon>core chlorophytes</taxon>
        <taxon>Trebouxiophyceae</taxon>
        <taxon>Chlorellales</taxon>
        <taxon>Chlorellaceae</taxon>
        <taxon>Auxenochlorella</taxon>
    </lineage>
</organism>
<reference evidence="2" key="3">
    <citation type="submission" date="2018-10" db="EMBL/GenBank/DDBJ databases">
        <authorList>
            <person name="Hovde B."/>
            <person name="Zhang X."/>
        </authorList>
    </citation>
    <scope>NUCLEOTIDE SEQUENCE [LARGE SCALE GENOMIC DNA]</scope>
    <source>
        <strain evidence="2">UTEX 25</strain>
    </source>
</reference>
<evidence type="ECO:0000313" key="2">
    <source>
        <dbReference type="EMBL" id="RMZ54875.1"/>
    </source>
</evidence>
<keyword evidence="3" id="KW-1185">Reference proteome</keyword>
<reference evidence="4" key="2">
    <citation type="journal article" date="2018" name="Algal Res.">
        <title>Characterization of plant carbon substrate utilization by Auxenochlorella protothecoides.</title>
        <authorList>
            <person name="Vogler B.W."/>
            <person name="Starkenburg S.R."/>
            <person name="Sudasinghe N."/>
            <person name="Schambach J.Y."/>
            <person name="Rollin J.A."/>
            <person name="Pattathil S."/>
            <person name="Barry A.N."/>
        </authorList>
    </citation>
    <scope>NUCLEOTIDE SEQUENCE [LARGE SCALE GENOMIC DNA]</scope>
    <source>
        <strain evidence="4">UTEX 25</strain>
    </source>
</reference>
<dbReference type="GeneID" id="23618155"/>
<name>A0A087SDJ2_AUXPR</name>
<dbReference type="EMBL" id="QOKY01000172">
    <property type="protein sequence ID" value="RMZ54875.1"/>
    <property type="molecule type" value="Genomic_DNA"/>
</dbReference>
<dbReference type="AlphaFoldDB" id="A0A087SDJ2"/>
<evidence type="ECO:0000313" key="3">
    <source>
        <dbReference type="Proteomes" id="UP000028924"/>
    </source>
</evidence>
<dbReference type="Proteomes" id="UP000279271">
    <property type="component" value="Unassembled WGS sequence"/>
</dbReference>
<dbReference type="KEGG" id="apro:F751_6764"/>
<reference evidence="1 3" key="1">
    <citation type="journal article" date="2014" name="BMC Genomics">
        <title>Oil accumulation mechanisms of the oleaginous microalga Chlorella protothecoides revealed through its genome, transcriptomes, and proteomes.</title>
        <authorList>
            <person name="Gao C."/>
            <person name="Wang Y."/>
            <person name="Shen Y."/>
            <person name="Yan D."/>
            <person name="He X."/>
            <person name="Dai J."/>
            <person name="Wu Q."/>
        </authorList>
    </citation>
    <scope>NUCLEOTIDE SEQUENCE [LARGE SCALE GENOMIC DNA]</scope>
    <source>
        <strain evidence="1 3">0710</strain>
    </source>
</reference>
<reference evidence="2" key="4">
    <citation type="submission" date="2018-11" db="EMBL/GenBank/DDBJ databases">
        <title>Characterization of plant carbon substrate utilization by Auxenochlorella protothecoides.</title>
        <authorList>
            <person name="Vogler B.W."/>
            <person name="Starkenburg S.R."/>
            <person name="Sudasinghe N."/>
            <person name="Schambach J.Y."/>
            <person name="Rollin J.A."/>
            <person name="Pattathil S."/>
            <person name="Barry A.N."/>
        </authorList>
    </citation>
    <scope>NUCLEOTIDE SEQUENCE [LARGE SCALE GENOMIC DNA]</scope>
    <source>
        <strain evidence="2">UTEX 25</strain>
    </source>
</reference>
<dbReference type="EMBL" id="KL662101">
    <property type="protein sequence ID" value="KFM23796.1"/>
    <property type="molecule type" value="Genomic_DNA"/>
</dbReference>
<protein>
    <recommendedName>
        <fullName evidence="5">(2Fe-2S) ferredoxin domain-containing protein</fullName>
    </recommendedName>
</protein>
<accession>A0A087SDJ2</accession>
<dbReference type="Proteomes" id="UP000028924">
    <property type="component" value="Unassembled WGS sequence"/>
</dbReference>
<dbReference type="SUPFAM" id="SSF52833">
    <property type="entry name" value="Thioredoxin-like"/>
    <property type="match status" value="1"/>
</dbReference>
<gene>
    <name evidence="2" type="ORF">APUTEX25_000392</name>
    <name evidence="1" type="ORF">F751_6764</name>
</gene>
<dbReference type="CDD" id="cd02980">
    <property type="entry name" value="TRX_Fd_family"/>
    <property type="match status" value="1"/>
</dbReference>
<evidence type="ECO:0008006" key="5">
    <source>
        <dbReference type="Google" id="ProtNLM"/>
    </source>
</evidence>
<proteinExistence type="predicted"/>
<dbReference type="Gene3D" id="3.40.30.10">
    <property type="entry name" value="Glutaredoxin"/>
    <property type="match status" value="1"/>
</dbReference>
<sequence length="78" mass="8335">MQPTVSVCQDKSCGRKGSAALLAAFEEAAQGACVQASKCQGYCKVGPSVRLHNRQGGYVQYAAVNTEDVEELLDELKQ</sequence>
<evidence type="ECO:0000313" key="1">
    <source>
        <dbReference type="EMBL" id="KFM23796.1"/>
    </source>
</evidence>
<dbReference type="RefSeq" id="XP_011396674.1">
    <property type="nucleotide sequence ID" value="XM_011398372.1"/>
</dbReference>
<dbReference type="InterPro" id="IPR036249">
    <property type="entry name" value="Thioredoxin-like_sf"/>
</dbReference>
<evidence type="ECO:0000313" key="4">
    <source>
        <dbReference type="Proteomes" id="UP000279271"/>
    </source>
</evidence>